<dbReference type="CDD" id="cd06565">
    <property type="entry name" value="GH20_GcnA-like"/>
    <property type="match status" value="1"/>
</dbReference>
<gene>
    <name evidence="6" type="ORF">KUTeg_004459</name>
</gene>
<proteinExistence type="inferred from homology"/>
<dbReference type="Proteomes" id="UP001217089">
    <property type="component" value="Unassembled WGS sequence"/>
</dbReference>
<comment type="similarity">
    <text evidence="2">Belongs to the glycosyl hydrolase 20 family.</text>
</comment>
<dbReference type="InterPro" id="IPR017853">
    <property type="entry name" value="GH"/>
</dbReference>
<evidence type="ECO:0000256" key="1">
    <source>
        <dbReference type="ARBA" id="ARBA00001231"/>
    </source>
</evidence>
<protein>
    <recommendedName>
        <fullName evidence="3">beta-N-acetylhexosaminidase</fullName>
        <ecNumber evidence="3">3.2.1.52</ecNumber>
    </recommendedName>
</protein>
<comment type="catalytic activity">
    <reaction evidence="1">
        <text>Hydrolysis of terminal non-reducing N-acetyl-D-hexosamine residues in N-acetyl-beta-D-hexosaminides.</text>
        <dbReference type="EC" id="3.2.1.52"/>
    </reaction>
</comment>
<keyword evidence="4" id="KW-0378">Hydrolase</keyword>
<dbReference type="InterPro" id="IPR015883">
    <property type="entry name" value="Glyco_hydro_20_cat"/>
</dbReference>
<evidence type="ECO:0000256" key="3">
    <source>
        <dbReference type="ARBA" id="ARBA00012663"/>
    </source>
</evidence>
<feature type="non-terminal residue" evidence="6">
    <location>
        <position position="431"/>
    </location>
</feature>
<dbReference type="SUPFAM" id="SSF51445">
    <property type="entry name" value="(Trans)glycosidases"/>
    <property type="match status" value="1"/>
</dbReference>
<evidence type="ECO:0000256" key="2">
    <source>
        <dbReference type="ARBA" id="ARBA00006285"/>
    </source>
</evidence>
<dbReference type="PANTHER" id="PTHR21040:SF8">
    <property type="entry name" value="BCDNA.GH04120"/>
    <property type="match status" value="1"/>
</dbReference>
<comment type="caution">
    <text evidence="6">The sequence shown here is derived from an EMBL/GenBank/DDBJ whole genome shotgun (WGS) entry which is preliminary data.</text>
</comment>
<dbReference type="Gene3D" id="3.20.20.80">
    <property type="entry name" value="Glycosidases"/>
    <property type="match status" value="1"/>
</dbReference>
<name>A0ABQ9FQ15_TEGGR</name>
<evidence type="ECO:0000313" key="6">
    <source>
        <dbReference type="EMBL" id="KAJ8319368.1"/>
    </source>
</evidence>
<dbReference type="EMBL" id="JARBDR010000214">
    <property type="protein sequence ID" value="KAJ8319368.1"/>
    <property type="molecule type" value="Genomic_DNA"/>
</dbReference>
<evidence type="ECO:0000313" key="7">
    <source>
        <dbReference type="Proteomes" id="UP001217089"/>
    </source>
</evidence>
<reference evidence="6 7" key="1">
    <citation type="submission" date="2022-12" db="EMBL/GenBank/DDBJ databases">
        <title>Chromosome-level genome of Tegillarca granosa.</title>
        <authorList>
            <person name="Kim J."/>
        </authorList>
    </citation>
    <scope>NUCLEOTIDE SEQUENCE [LARGE SCALE GENOMIC DNA]</scope>
    <source>
        <strain evidence="6">Teg-2019</strain>
        <tissue evidence="6">Adductor muscle</tissue>
    </source>
</reference>
<keyword evidence="7" id="KW-1185">Reference proteome</keyword>
<sequence length="431" mass="49998">MAAKEEDNRLVHLDLKGAPPKIEYLEQIFPLFKKWGATGLLIEYEDMFPYTGELAELASEYAYSKEGIERILQLAEDNDLLVVPLVQTFGHLEFVLKHEKFKSLREMSNVPTALCPSNPDSITAVSMMIDQVIDLHPGLRWFHIGADEVFHLGICERCKKRMEEENITLQQLFFSHTRSVLLYIKEKYPSLTAIMWDDMLRFTELPVLLDIWEKFSKVFPNIWIGSAFKGATGSCLYVTNISFHIDNHLAWLSVIQKEKLKFQNIRGFAVTGWQRYDHYAILCELLPQALPSLGICLNVINKGTFTQEIHTSVSNDLKFNTDIPPCDFPGSEIYSDMLHFVHLEVAYEDYFHNEGKITWMNEYHVKRNFINPVHVEPLLAQGVSPDCRTVFPDIFYDHTIEEWLEVFINPKIRKLSKMVELVRTQLDSDRD</sequence>
<dbReference type="PANTHER" id="PTHR21040">
    <property type="entry name" value="BCDNA.GH04120"/>
    <property type="match status" value="1"/>
</dbReference>
<evidence type="ECO:0000259" key="5">
    <source>
        <dbReference type="Pfam" id="PF00728"/>
    </source>
</evidence>
<feature type="domain" description="Glycoside hydrolase family 20 catalytic" evidence="5">
    <location>
        <begin position="60"/>
        <end position="214"/>
    </location>
</feature>
<dbReference type="InterPro" id="IPR038901">
    <property type="entry name" value="HEXDC-like"/>
</dbReference>
<accession>A0ABQ9FQ15</accession>
<evidence type="ECO:0000256" key="4">
    <source>
        <dbReference type="ARBA" id="ARBA00022801"/>
    </source>
</evidence>
<dbReference type="EC" id="3.2.1.52" evidence="3"/>
<dbReference type="Pfam" id="PF00728">
    <property type="entry name" value="Glyco_hydro_20"/>
    <property type="match status" value="1"/>
</dbReference>
<organism evidence="6 7">
    <name type="scientific">Tegillarca granosa</name>
    <name type="common">Malaysian cockle</name>
    <name type="synonym">Anadara granosa</name>
    <dbReference type="NCBI Taxonomy" id="220873"/>
    <lineage>
        <taxon>Eukaryota</taxon>
        <taxon>Metazoa</taxon>
        <taxon>Spiralia</taxon>
        <taxon>Lophotrochozoa</taxon>
        <taxon>Mollusca</taxon>
        <taxon>Bivalvia</taxon>
        <taxon>Autobranchia</taxon>
        <taxon>Pteriomorphia</taxon>
        <taxon>Arcoida</taxon>
        <taxon>Arcoidea</taxon>
        <taxon>Arcidae</taxon>
        <taxon>Tegillarca</taxon>
    </lineage>
</organism>